<organism evidence="8 9">
    <name type="scientific">Epilithonimonas ginsengisoli</name>
    <dbReference type="NCBI Taxonomy" id="1245592"/>
    <lineage>
        <taxon>Bacteria</taxon>
        <taxon>Pseudomonadati</taxon>
        <taxon>Bacteroidota</taxon>
        <taxon>Flavobacteriia</taxon>
        <taxon>Flavobacteriales</taxon>
        <taxon>Weeksellaceae</taxon>
        <taxon>Chryseobacterium group</taxon>
        <taxon>Epilithonimonas</taxon>
    </lineage>
</organism>
<comment type="subcellular location">
    <subcellularLocation>
        <location evidence="7">Cell membrane</location>
        <topology evidence="7">Multi-pass membrane protein</topology>
    </subcellularLocation>
    <subcellularLocation>
        <location evidence="1">Endomembrane system</location>
        <topology evidence="1">Multi-pass membrane protein</topology>
    </subcellularLocation>
</comment>
<dbReference type="Pfam" id="PF03824">
    <property type="entry name" value="NicO"/>
    <property type="match status" value="1"/>
</dbReference>
<accession>A0ABU4JLA0</accession>
<dbReference type="InterPro" id="IPR011541">
    <property type="entry name" value="Ni/Co_transpt_high_affinity"/>
</dbReference>
<gene>
    <name evidence="8" type="ORF">NG800_016085</name>
</gene>
<protein>
    <recommendedName>
        <fullName evidence="7">Nickel/cobalt efflux system</fullName>
    </recommendedName>
</protein>
<reference evidence="8 9" key="1">
    <citation type="submission" date="2023-11" db="EMBL/GenBank/DDBJ databases">
        <title>First isolation, identification, and characterization of non-pathogenic Epilithonimonas ginsengisoli isolated from diseased farmed rainbow trout (Oncorhynchus mykiss) in Chile.</title>
        <authorList>
            <person name="Miranda C.D."/>
            <person name="Irgang R."/>
            <person name="Concha C."/>
            <person name="Rojas R."/>
            <person name="Avendano R."/>
        </authorList>
    </citation>
    <scope>NUCLEOTIDE SEQUENCE [LARGE SCALE GENOMIC DNA]</scope>
    <source>
        <strain evidence="8 9">FP99</strain>
    </source>
</reference>
<feature type="transmembrane region" description="Helical" evidence="7">
    <location>
        <begin position="112"/>
        <end position="135"/>
    </location>
</feature>
<keyword evidence="6 7" id="KW-0472">Membrane</keyword>
<evidence type="ECO:0000256" key="5">
    <source>
        <dbReference type="ARBA" id="ARBA00022989"/>
    </source>
</evidence>
<sequence>MIKLLLTIYAGLEHAFEPDHLVAVNTLVSERDNLKQSLKDGIYWGIGHTTTIFFVGIIMIIFKMNIGEDVFRNFEAFVGLMLITLGVFRILKMFYPNIRLTSQHSHTLHRAAFGVGSIHGLAGSGALVIMVITQIKSPVDSFIYLIIFGLGSIIGMFLASYLFSIPYTKNLLKSKKALRILIISSSLLCIFYGINVIANFLKNHA</sequence>
<comment type="caution">
    <text evidence="8">The sequence shown here is derived from an EMBL/GenBank/DDBJ whole genome shotgun (WGS) entry which is preliminary data.</text>
</comment>
<feature type="transmembrane region" description="Helical" evidence="7">
    <location>
        <begin position="41"/>
        <end position="62"/>
    </location>
</feature>
<dbReference type="PANTHER" id="PTHR33876:SF4">
    <property type="entry name" value="CHLOROPLAST PROTEIN FOR GROWTH AND FERTILITY 2"/>
    <property type="match status" value="1"/>
</dbReference>
<evidence type="ECO:0000256" key="6">
    <source>
        <dbReference type="ARBA" id="ARBA00023136"/>
    </source>
</evidence>
<dbReference type="EMBL" id="JAMXLT020000032">
    <property type="protein sequence ID" value="MDW8550447.1"/>
    <property type="molecule type" value="Genomic_DNA"/>
</dbReference>
<evidence type="ECO:0000256" key="7">
    <source>
        <dbReference type="RuleBase" id="RU362101"/>
    </source>
</evidence>
<keyword evidence="2 7" id="KW-0813">Transport</keyword>
<evidence type="ECO:0000313" key="9">
    <source>
        <dbReference type="Proteomes" id="UP001204439"/>
    </source>
</evidence>
<dbReference type="RefSeq" id="WP_028123504.1">
    <property type="nucleotide sequence ID" value="NZ_JAMXLT020000032.1"/>
</dbReference>
<keyword evidence="9" id="KW-1185">Reference proteome</keyword>
<feature type="transmembrane region" description="Helical" evidence="7">
    <location>
        <begin position="177"/>
        <end position="201"/>
    </location>
</feature>
<keyword evidence="3" id="KW-0533">Nickel</keyword>
<comment type="similarity">
    <text evidence="7">Belongs to the NiCoT transporter (TC 2.A.52) family.</text>
</comment>
<keyword evidence="4 7" id="KW-0812">Transmembrane</keyword>
<dbReference type="InterPro" id="IPR052776">
    <property type="entry name" value="Chloro_ReproSupport/MetalTrans"/>
</dbReference>
<proteinExistence type="inferred from homology"/>
<evidence type="ECO:0000313" key="8">
    <source>
        <dbReference type="EMBL" id="MDW8550447.1"/>
    </source>
</evidence>
<feature type="transmembrane region" description="Helical" evidence="7">
    <location>
        <begin position="141"/>
        <end position="165"/>
    </location>
</feature>
<name>A0ABU4JLA0_9FLAO</name>
<dbReference type="PANTHER" id="PTHR33876">
    <property type="entry name" value="UNNAMED PRODUCT"/>
    <property type="match status" value="1"/>
</dbReference>
<dbReference type="Proteomes" id="UP001204439">
    <property type="component" value="Unassembled WGS sequence"/>
</dbReference>
<keyword evidence="5 7" id="KW-1133">Transmembrane helix</keyword>
<evidence type="ECO:0000256" key="1">
    <source>
        <dbReference type="ARBA" id="ARBA00004127"/>
    </source>
</evidence>
<evidence type="ECO:0000256" key="2">
    <source>
        <dbReference type="ARBA" id="ARBA00022448"/>
    </source>
</evidence>
<evidence type="ECO:0000256" key="4">
    <source>
        <dbReference type="ARBA" id="ARBA00022692"/>
    </source>
</evidence>
<evidence type="ECO:0000256" key="3">
    <source>
        <dbReference type="ARBA" id="ARBA00022596"/>
    </source>
</evidence>
<feature type="transmembrane region" description="Helical" evidence="7">
    <location>
        <begin position="74"/>
        <end position="91"/>
    </location>
</feature>